<keyword evidence="4" id="KW-1003">Cell membrane</keyword>
<dbReference type="EMBL" id="VFOP01000001">
    <property type="protein sequence ID" value="TQL51512.1"/>
    <property type="molecule type" value="Genomic_DNA"/>
</dbReference>
<evidence type="ECO:0000256" key="4">
    <source>
        <dbReference type="ARBA" id="ARBA00022475"/>
    </source>
</evidence>
<feature type="transmembrane region" description="Helical" evidence="8">
    <location>
        <begin position="307"/>
        <end position="328"/>
    </location>
</feature>
<dbReference type="InterPro" id="IPR047817">
    <property type="entry name" value="ABC2_TM_bact-type"/>
</dbReference>
<dbReference type="Pfam" id="PF12698">
    <property type="entry name" value="ABC2_membrane_3"/>
    <property type="match status" value="1"/>
</dbReference>
<protein>
    <submittedName>
        <fullName evidence="10">ABC-2 type transport system permease protein</fullName>
    </submittedName>
</protein>
<feature type="transmembrane region" description="Helical" evidence="8">
    <location>
        <begin position="199"/>
        <end position="220"/>
    </location>
</feature>
<feature type="transmembrane region" description="Helical" evidence="8">
    <location>
        <begin position="360"/>
        <end position="381"/>
    </location>
</feature>
<dbReference type="Gene3D" id="3.40.1710.10">
    <property type="entry name" value="abc type-2 transporter like domain"/>
    <property type="match status" value="1"/>
</dbReference>
<keyword evidence="7 8" id="KW-0472">Membrane</keyword>
<comment type="caution">
    <text evidence="10">The sequence shown here is derived from an EMBL/GenBank/DDBJ whole genome shotgun (WGS) entry which is preliminary data.</text>
</comment>
<dbReference type="PANTHER" id="PTHR30294">
    <property type="entry name" value="MEMBRANE COMPONENT OF ABC TRANSPORTER YHHJ-RELATED"/>
    <property type="match status" value="1"/>
</dbReference>
<dbReference type="InterPro" id="IPR013525">
    <property type="entry name" value="ABC2_TM"/>
</dbReference>
<keyword evidence="11" id="KW-1185">Reference proteome</keyword>
<dbReference type="GO" id="GO:0005886">
    <property type="term" value="C:plasma membrane"/>
    <property type="evidence" value="ECO:0007669"/>
    <property type="project" value="UniProtKB-SubCell"/>
</dbReference>
<dbReference type="RefSeq" id="WP_228393203.1">
    <property type="nucleotide sequence ID" value="NZ_BAAAIK010000011.1"/>
</dbReference>
<feature type="domain" description="ABC transmembrane type-2" evidence="9">
    <location>
        <begin position="154"/>
        <end position="385"/>
    </location>
</feature>
<feature type="transmembrane region" description="Helical" evidence="8">
    <location>
        <begin position="21"/>
        <end position="41"/>
    </location>
</feature>
<organism evidence="10 11">
    <name type="scientific">Ornithinicoccus hortensis</name>
    <dbReference type="NCBI Taxonomy" id="82346"/>
    <lineage>
        <taxon>Bacteria</taxon>
        <taxon>Bacillati</taxon>
        <taxon>Actinomycetota</taxon>
        <taxon>Actinomycetes</taxon>
        <taxon>Micrococcales</taxon>
        <taxon>Intrasporangiaceae</taxon>
        <taxon>Ornithinicoccus</taxon>
    </lineage>
</organism>
<evidence type="ECO:0000256" key="7">
    <source>
        <dbReference type="ARBA" id="ARBA00023136"/>
    </source>
</evidence>
<comment type="subcellular location">
    <subcellularLocation>
        <location evidence="1">Cell membrane</location>
        <topology evidence="1">Multi-pass membrane protein</topology>
    </subcellularLocation>
</comment>
<evidence type="ECO:0000256" key="8">
    <source>
        <dbReference type="SAM" id="Phobius"/>
    </source>
</evidence>
<evidence type="ECO:0000256" key="2">
    <source>
        <dbReference type="ARBA" id="ARBA00007783"/>
    </source>
</evidence>
<dbReference type="GO" id="GO:0140359">
    <property type="term" value="F:ABC-type transporter activity"/>
    <property type="evidence" value="ECO:0007669"/>
    <property type="project" value="InterPro"/>
</dbReference>
<dbReference type="PROSITE" id="PS51012">
    <property type="entry name" value="ABC_TM2"/>
    <property type="match status" value="1"/>
</dbReference>
<keyword evidence="5 8" id="KW-0812">Transmembrane</keyword>
<evidence type="ECO:0000256" key="6">
    <source>
        <dbReference type="ARBA" id="ARBA00022989"/>
    </source>
</evidence>
<accession>A0A542YTT4</accession>
<dbReference type="PANTHER" id="PTHR30294:SF29">
    <property type="entry name" value="MULTIDRUG ABC TRANSPORTER PERMEASE YBHS-RELATED"/>
    <property type="match status" value="1"/>
</dbReference>
<evidence type="ECO:0000256" key="1">
    <source>
        <dbReference type="ARBA" id="ARBA00004651"/>
    </source>
</evidence>
<evidence type="ECO:0000256" key="5">
    <source>
        <dbReference type="ARBA" id="ARBA00022692"/>
    </source>
</evidence>
<proteinExistence type="inferred from homology"/>
<dbReference type="InterPro" id="IPR051449">
    <property type="entry name" value="ABC-2_transporter_component"/>
</dbReference>
<feature type="transmembrane region" description="Helical" evidence="8">
    <location>
        <begin position="275"/>
        <end position="295"/>
    </location>
</feature>
<evidence type="ECO:0000313" key="10">
    <source>
        <dbReference type="EMBL" id="TQL51512.1"/>
    </source>
</evidence>
<sequence length="388" mass="39117">MRALLTMTGSDLRQRIRDRSVIIFAVLVPLALMFVLDLVVGDATDSELEPMTVAASAPADDELAAALVEVLPQIEGLDITVEQVDADRARSMAEDGSATIGLLVPEGFGAGLQSGDGMDVTIIEGDSAGLEGQILTSIVTGTVDRFGAAAVATRAGVAADVPPADLAAIGESVAAAEPSITLTEGQASTEQLDGSGTLVAGQAGLFLMFTVGFGVLSLLYEREHGTLARLKSMPMKPELIIAAKAAVSFVLGVVATTILLVAGSLLFGVSFGSPVAVGALVLAVVLASTSLMMVVARVARTSEQANIAQSVLAMVLGIAGGAFFPIAASGPVGTLLDLNPIAAFIRGLGITAGGGGLTDIGIPVAIMLAFAVVVTVLSRLVPEKGTAL</sequence>
<keyword evidence="3" id="KW-0813">Transport</keyword>
<dbReference type="Proteomes" id="UP000319516">
    <property type="component" value="Unassembled WGS sequence"/>
</dbReference>
<name>A0A542YTT4_9MICO</name>
<comment type="similarity">
    <text evidence="2">Belongs to the ABC-2 integral membrane protein family.</text>
</comment>
<evidence type="ECO:0000256" key="3">
    <source>
        <dbReference type="ARBA" id="ARBA00022448"/>
    </source>
</evidence>
<gene>
    <name evidence="10" type="ORF">FB467_2659</name>
</gene>
<dbReference type="AlphaFoldDB" id="A0A542YTT4"/>
<reference evidence="10 11" key="1">
    <citation type="submission" date="2019-06" db="EMBL/GenBank/DDBJ databases">
        <title>Sequencing the genomes of 1000 actinobacteria strains.</title>
        <authorList>
            <person name="Klenk H.-P."/>
        </authorList>
    </citation>
    <scope>NUCLEOTIDE SEQUENCE [LARGE SCALE GENOMIC DNA]</scope>
    <source>
        <strain evidence="10 11">DSM 12335</strain>
    </source>
</reference>
<evidence type="ECO:0000259" key="9">
    <source>
        <dbReference type="PROSITE" id="PS51012"/>
    </source>
</evidence>
<feature type="transmembrane region" description="Helical" evidence="8">
    <location>
        <begin position="241"/>
        <end position="269"/>
    </location>
</feature>
<keyword evidence="6 8" id="KW-1133">Transmembrane helix</keyword>
<evidence type="ECO:0000313" key="11">
    <source>
        <dbReference type="Proteomes" id="UP000319516"/>
    </source>
</evidence>